<name>A0A1M6HEW6_9BACE</name>
<dbReference type="EMBL" id="FQZN01000018">
    <property type="protein sequence ID" value="SHJ20727.1"/>
    <property type="molecule type" value="Genomic_DNA"/>
</dbReference>
<keyword evidence="1" id="KW-0812">Transmembrane</keyword>
<keyword evidence="1" id="KW-0472">Membrane</keyword>
<sequence length="83" mass="9765">MKTKKRRDVLSAFKEANRSIELERNGGRWIAKDRPHKNKKKYCRKVSKKELSRIIDGSSFCFISLFLLTSPFLKSKKLCFVNL</sequence>
<feature type="transmembrane region" description="Helical" evidence="1">
    <location>
        <begin position="54"/>
        <end position="73"/>
    </location>
</feature>
<reference evidence="3" key="1">
    <citation type="submission" date="2016-11" db="EMBL/GenBank/DDBJ databases">
        <authorList>
            <person name="Varghese N."/>
            <person name="Submissions S."/>
        </authorList>
    </citation>
    <scope>NUCLEOTIDE SEQUENCE [LARGE SCALE GENOMIC DNA]</scope>
    <source>
        <strain evidence="3">DSM 26884</strain>
    </source>
</reference>
<dbReference type="Proteomes" id="UP000184192">
    <property type="component" value="Unassembled WGS sequence"/>
</dbReference>
<dbReference type="GeneID" id="92713027"/>
<dbReference type="RefSeq" id="WP_073314045.1">
    <property type="nucleotide sequence ID" value="NZ_FQZN01000018.1"/>
</dbReference>
<protein>
    <submittedName>
        <fullName evidence="2">Uncharacterized protein</fullName>
    </submittedName>
</protein>
<evidence type="ECO:0000313" key="3">
    <source>
        <dbReference type="Proteomes" id="UP000184192"/>
    </source>
</evidence>
<organism evidence="2 3">
    <name type="scientific">Bacteroides stercorirosoris</name>
    <dbReference type="NCBI Taxonomy" id="871324"/>
    <lineage>
        <taxon>Bacteria</taxon>
        <taxon>Pseudomonadati</taxon>
        <taxon>Bacteroidota</taxon>
        <taxon>Bacteroidia</taxon>
        <taxon>Bacteroidales</taxon>
        <taxon>Bacteroidaceae</taxon>
        <taxon>Bacteroides</taxon>
    </lineage>
</organism>
<evidence type="ECO:0000256" key="1">
    <source>
        <dbReference type="SAM" id="Phobius"/>
    </source>
</evidence>
<keyword evidence="3" id="KW-1185">Reference proteome</keyword>
<dbReference type="AlphaFoldDB" id="A0A1M6HEW6"/>
<accession>A0A1M6HEW6</accession>
<proteinExistence type="predicted"/>
<gene>
    <name evidence="2" type="ORF">SAMN05444350_11837</name>
</gene>
<keyword evidence="1" id="KW-1133">Transmembrane helix</keyword>
<evidence type="ECO:0000313" key="2">
    <source>
        <dbReference type="EMBL" id="SHJ20727.1"/>
    </source>
</evidence>